<evidence type="ECO:0000313" key="2">
    <source>
        <dbReference type="Proteomes" id="UP000059680"/>
    </source>
</evidence>
<dbReference type="PaxDb" id="39947-A0A0P0UY56"/>
<reference evidence="2" key="1">
    <citation type="journal article" date="2005" name="Nature">
        <title>The map-based sequence of the rice genome.</title>
        <authorList>
            <consortium name="International rice genome sequencing project (IRGSP)"/>
            <person name="Matsumoto T."/>
            <person name="Wu J."/>
            <person name="Kanamori H."/>
            <person name="Katayose Y."/>
            <person name="Fujisawa M."/>
            <person name="Namiki N."/>
            <person name="Mizuno H."/>
            <person name="Yamamoto K."/>
            <person name="Antonio B.A."/>
            <person name="Baba T."/>
            <person name="Sakata K."/>
            <person name="Nagamura Y."/>
            <person name="Aoki H."/>
            <person name="Arikawa K."/>
            <person name="Arita K."/>
            <person name="Bito T."/>
            <person name="Chiden Y."/>
            <person name="Fujitsuka N."/>
            <person name="Fukunaka R."/>
            <person name="Hamada M."/>
            <person name="Harada C."/>
            <person name="Hayashi A."/>
            <person name="Hijishita S."/>
            <person name="Honda M."/>
            <person name="Hosokawa S."/>
            <person name="Ichikawa Y."/>
            <person name="Idonuma A."/>
            <person name="Iijima M."/>
            <person name="Ikeda M."/>
            <person name="Ikeno M."/>
            <person name="Ito K."/>
            <person name="Ito S."/>
            <person name="Ito T."/>
            <person name="Ito Y."/>
            <person name="Ito Y."/>
            <person name="Iwabuchi A."/>
            <person name="Kamiya K."/>
            <person name="Karasawa W."/>
            <person name="Kurita K."/>
            <person name="Katagiri S."/>
            <person name="Kikuta A."/>
            <person name="Kobayashi H."/>
            <person name="Kobayashi N."/>
            <person name="Machita K."/>
            <person name="Maehara T."/>
            <person name="Masukawa M."/>
            <person name="Mizubayashi T."/>
            <person name="Mukai Y."/>
            <person name="Nagasaki H."/>
            <person name="Nagata Y."/>
            <person name="Naito S."/>
            <person name="Nakashima M."/>
            <person name="Nakama Y."/>
            <person name="Nakamichi Y."/>
            <person name="Nakamura M."/>
            <person name="Meguro A."/>
            <person name="Negishi M."/>
            <person name="Ohta I."/>
            <person name="Ohta T."/>
            <person name="Okamoto M."/>
            <person name="Ono N."/>
            <person name="Saji S."/>
            <person name="Sakaguchi M."/>
            <person name="Sakai K."/>
            <person name="Shibata M."/>
            <person name="Shimokawa T."/>
            <person name="Song J."/>
            <person name="Takazaki Y."/>
            <person name="Terasawa K."/>
            <person name="Tsugane M."/>
            <person name="Tsuji K."/>
            <person name="Ueda S."/>
            <person name="Waki K."/>
            <person name="Yamagata H."/>
            <person name="Yamamoto M."/>
            <person name="Yamamoto S."/>
            <person name="Yamane H."/>
            <person name="Yoshiki S."/>
            <person name="Yoshihara R."/>
            <person name="Yukawa K."/>
            <person name="Zhong H."/>
            <person name="Yano M."/>
            <person name="Yuan Q."/>
            <person name="Ouyang S."/>
            <person name="Liu J."/>
            <person name="Jones K.M."/>
            <person name="Gansberger K."/>
            <person name="Moffat K."/>
            <person name="Hill J."/>
            <person name="Bera J."/>
            <person name="Fadrosh D."/>
            <person name="Jin S."/>
            <person name="Johri S."/>
            <person name="Kim M."/>
            <person name="Overton L."/>
            <person name="Reardon M."/>
            <person name="Tsitrin T."/>
            <person name="Vuong H."/>
            <person name="Weaver B."/>
            <person name="Ciecko A."/>
            <person name="Tallon L."/>
            <person name="Jackson J."/>
            <person name="Pai G."/>
            <person name="Aken S.V."/>
            <person name="Utterback T."/>
            <person name="Reidmuller S."/>
            <person name="Feldblyum T."/>
            <person name="Hsiao J."/>
            <person name="Zismann V."/>
            <person name="Iobst S."/>
            <person name="de Vazeille A.R."/>
            <person name="Buell C.R."/>
            <person name="Ying K."/>
            <person name="Li Y."/>
            <person name="Lu T."/>
            <person name="Huang Y."/>
            <person name="Zhao Q."/>
            <person name="Feng Q."/>
            <person name="Zhang L."/>
            <person name="Zhu J."/>
            <person name="Weng Q."/>
            <person name="Mu J."/>
            <person name="Lu Y."/>
            <person name="Fan D."/>
            <person name="Liu Y."/>
            <person name="Guan J."/>
            <person name="Zhang Y."/>
            <person name="Yu S."/>
            <person name="Liu X."/>
            <person name="Zhang Y."/>
            <person name="Hong G."/>
            <person name="Han B."/>
            <person name="Choisne N."/>
            <person name="Demange N."/>
            <person name="Orjeda G."/>
            <person name="Samain S."/>
            <person name="Cattolico L."/>
            <person name="Pelletier E."/>
            <person name="Couloux A."/>
            <person name="Segurens B."/>
            <person name="Wincker P."/>
            <person name="D'Hont A."/>
            <person name="Scarpelli C."/>
            <person name="Weissenbach J."/>
            <person name="Salanoubat M."/>
            <person name="Quetier F."/>
            <person name="Yu Y."/>
            <person name="Kim H.R."/>
            <person name="Rambo T."/>
            <person name="Currie J."/>
            <person name="Collura K."/>
            <person name="Luo M."/>
            <person name="Yang T."/>
            <person name="Ammiraju J.S.S."/>
            <person name="Engler F."/>
            <person name="Soderlund C."/>
            <person name="Wing R.A."/>
            <person name="Palmer L.E."/>
            <person name="de la Bastide M."/>
            <person name="Spiegel L."/>
            <person name="Nascimento L."/>
            <person name="Zutavern T."/>
            <person name="O'Shaughnessy A."/>
            <person name="Dike S."/>
            <person name="Dedhia N."/>
            <person name="Preston R."/>
            <person name="Balija V."/>
            <person name="McCombie W.R."/>
            <person name="Chow T."/>
            <person name="Chen H."/>
            <person name="Chung M."/>
            <person name="Chen C."/>
            <person name="Shaw J."/>
            <person name="Wu H."/>
            <person name="Hsiao K."/>
            <person name="Chao Y."/>
            <person name="Chu M."/>
            <person name="Cheng C."/>
            <person name="Hour A."/>
            <person name="Lee P."/>
            <person name="Lin S."/>
            <person name="Lin Y."/>
            <person name="Liou J."/>
            <person name="Liu S."/>
            <person name="Hsing Y."/>
            <person name="Raghuvanshi S."/>
            <person name="Mohanty A."/>
            <person name="Bharti A.K."/>
            <person name="Gaur A."/>
            <person name="Gupta V."/>
            <person name="Kumar D."/>
            <person name="Ravi V."/>
            <person name="Vij S."/>
            <person name="Kapur A."/>
            <person name="Khurana P."/>
            <person name="Khurana P."/>
            <person name="Khurana J.P."/>
            <person name="Tyagi A.K."/>
            <person name="Gaikwad K."/>
            <person name="Singh A."/>
            <person name="Dalal V."/>
            <person name="Srivastava S."/>
            <person name="Dixit A."/>
            <person name="Pal A.K."/>
            <person name="Ghazi I.A."/>
            <person name="Yadav M."/>
            <person name="Pandit A."/>
            <person name="Bhargava A."/>
            <person name="Sureshbabu K."/>
            <person name="Batra K."/>
            <person name="Sharma T.R."/>
            <person name="Mohapatra T."/>
            <person name="Singh N.K."/>
            <person name="Messing J."/>
            <person name="Nelson A.B."/>
            <person name="Fuks G."/>
            <person name="Kavchok S."/>
            <person name="Keizer G."/>
            <person name="Linton E."/>
            <person name="Llaca V."/>
            <person name="Song R."/>
            <person name="Tanyolac B."/>
            <person name="Young S."/>
            <person name="Ho-Il K."/>
            <person name="Hahn J.H."/>
            <person name="Sangsakoo G."/>
            <person name="Vanavichit A."/>
            <person name="de Mattos Luiz.A.T."/>
            <person name="Zimmer P.D."/>
            <person name="Malone G."/>
            <person name="Dellagostin O."/>
            <person name="de Oliveira A.C."/>
            <person name="Bevan M."/>
            <person name="Bancroft I."/>
            <person name="Minx P."/>
            <person name="Cordum H."/>
            <person name="Wilson R."/>
            <person name="Cheng Z."/>
            <person name="Jin W."/>
            <person name="Jiang J."/>
            <person name="Leong S.A."/>
            <person name="Iwama H."/>
            <person name="Gojobori T."/>
            <person name="Itoh T."/>
            <person name="Niimura Y."/>
            <person name="Fujii Y."/>
            <person name="Habara T."/>
            <person name="Sakai H."/>
            <person name="Sato Y."/>
            <person name="Wilson G."/>
            <person name="Kumar K."/>
            <person name="McCouch S."/>
            <person name="Juretic N."/>
            <person name="Hoen D."/>
            <person name="Wright S."/>
            <person name="Bruskiewich R."/>
            <person name="Bureau T."/>
            <person name="Miyao A."/>
            <person name="Hirochika H."/>
            <person name="Nishikawa T."/>
            <person name="Kadowaki K."/>
            <person name="Sugiura M."/>
            <person name="Burr B."/>
            <person name="Sasaki T."/>
        </authorList>
    </citation>
    <scope>NUCLEOTIDE SEQUENCE [LARGE SCALE GENOMIC DNA]</scope>
    <source>
        <strain evidence="2">cv. Nipponbare</strain>
    </source>
</reference>
<dbReference type="AlphaFoldDB" id="A0A0P0UY56"/>
<sequence>MKNRSYAEATEKLPSAVNFHLIVSAICCSDTSRTSSQSWKNSPRASLDRAPCNRRIHLLAIRASATVSLARLTWENNTGHLQAKQPFPVQLSVQNCVSTPSPMMCSATDRKISSTSLPGRKAAKVQGLSFCSKDFASHFNRRA</sequence>
<dbReference type="InParanoid" id="A0A0P0UY56"/>
<reference evidence="1 2" key="3">
    <citation type="journal article" date="2013" name="Rice">
        <title>Improvement of the Oryza sativa Nipponbare reference genome using next generation sequence and optical map data.</title>
        <authorList>
            <person name="Kawahara Y."/>
            <person name="de la Bastide M."/>
            <person name="Hamilton J.P."/>
            <person name="Kanamori H."/>
            <person name="McCombie W.R."/>
            <person name="Ouyang S."/>
            <person name="Schwartz D.C."/>
            <person name="Tanaka T."/>
            <person name="Wu J."/>
            <person name="Zhou S."/>
            <person name="Childs K.L."/>
            <person name="Davidson R.M."/>
            <person name="Lin H."/>
            <person name="Quesada-Ocampo L."/>
            <person name="Vaillancourt B."/>
            <person name="Sakai H."/>
            <person name="Lee S.S."/>
            <person name="Kim J."/>
            <person name="Numa H."/>
            <person name="Itoh T."/>
            <person name="Buell C.R."/>
            <person name="Matsumoto T."/>
        </authorList>
    </citation>
    <scope>NUCLEOTIDE SEQUENCE [LARGE SCALE GENOMIC DNA]</scope>
    <source>
        <strain evidence="2">cv. Nipponbare</strain>
    </source>
</reference>
<name>A0A0P0UY56_ORYSJ</name>
<protein>
    <submittedName>
        <fullName evidence="1">Os01g0149200 protein</fullName>
    </submittedName>
</protein>
<organism evidence="1 2">
    <name type="scientific">Oryza sativa subsp. japonica</name>
    <name type="common">Rice</name>
    <dbReference type="NCBI Taxonomy" id="39947"/>
    <lineage>
        <taxon>Eukaryota</taxon>
        <taxon>Viridiplantae</taxon>
        <taxon>Streptophyta</taxon>
        <taxon>Embryophyta</taxon>
        <taxon>Tracheophyta</taxon>
        <taxon>Spermatophyta</taxon>
        <taxon>Magnoliopsida</taxon>
        <taxon>Liliopsida</taxon>
        <taxon>Poales</taxon>
        <taxon>Poaceae</taxon>
        <taxon>BOP clade</taxon>
        <taxon>Oryzoideae</taxon>
        <taxon>Oryzeae</taxon>
        <taxon>Oryzinae</taxon>
        <taxon>Oryza</taxon>
        <taxon>Oryza sativa</taxon>
    </lineage>
</organism>
<evidence type="ECO:0000313" key="1">
    <source>
        <dbReference type="EMBL" id="BAS70400.1"/>
    </source>
</evidence>
<gene>
    <name evidence="1" type="ordered locus">Os01g0149200</name>
    <name evidence="1" type="ORF">OSNPB_010149200</name>
</gene>
<dbReference type="Gramene" id="Os01t0149200-01">
    <property type="protein sequence ID" value="Os01t0149200-01"/>
    <property type="gene ID" value="Os01g0149200"/>
</dbReference>
<dbReference type="Proteomes" id="UP000059680">
    <property type="component" value="Chromosome 1"/>
</dbReference>
<proteinExistence type="predicted"/>
<dbReference type="EMBL" id="AP014957">
    <property type="protein sequence ID" value="BAS70400.1"/>
    <property type="molecule type" value="Genomic_DNA"/>
</dbReference>
<accession>A0A0P0UY56</accession>
<reference evidence="1 2" key="2">
    <citation type="journal article" date="2013" name="Plant Cell Physiol.">
        <title>Rice Annotation Project Database (RAP-DB): an integrative and interactive database for rice genomics.</title>
        <authorList>
            <person name="Sakai H."/>
            <person name="Lee S.S."/>
            <person name="Tanaka T."/>
            <person name="Numa H."/>
            <person name="Kim J."/>
            <person name="Kawahara Y."/>
            <person name="Wakimoto H."/>
            <person name="Yang C.C."/>
            <person name="Iwamoto M."/>
            <person name="Abe T."/>
            <person name="Yamada Y."/>
            <person name="Muto A."/>
            <person name="Inokuchi H."/>
            <person name="Ikemura T."/>
            <person name="Matsumoto T."/>
            <person name="Sasaki T."/>
            <person name="Itoh T."/>
        </authorList>
    </citation>
    <scope>NUCLEOTIDE SEQUENCE [LARGE SCALE GENOMIC DNA]</scope>
    <source>
        <strain evidence="2">cv. Nipponbare</strain>
    </source>
</reference>
<keyword evidence="2" id="KW-1185">Reference proteome</keyword>